<dbReference type="RefSeq" id="XP_020072153.1">
    <property type="nucleotide sequence ID" value="XM_020217299.1"/>
</dbReference>
<evidence type="ECO:0000313" key="2">
    <source>
        <dbReference type="EMBL" id="ODV75114.1"/>
    </source>
</evidence>
<sequence length="208" mass="23990">MIEGLKQDHTLLCELVLVCFSVLEETILHQCAKTCSSAQYKRLHDSIATLNFSYVTLLSLETDEEMLEHLYKFRQDASKITSEISTLSVPTYDSMQWELKLETFNTLLDSCLEFLLLSSRHVTTFNESPYSTPDVVVIGFDDYASRYTELIDQLYKLKESILDWQEEVLKVQSFEDAEYTIDDEFQLVFMDDESLSGSTSTISCLEVF</sequence>
<evidence type="ECO:0000313" key="4">
    <source>
        <dbReference type="Proteomes" id="UP000094389"/>
    </source>
</evidence>
<dbReference type="AlphaFoldDB" id="A0A0H5C2V7"/>
<evidence type="ECO:0000313" key="1">
    <source>
        <dbReference type="EMBL" id="CEP22300.1"/>
    </source>
</evidence>
<keyword evidence="4" id="KW-1185">Reference proteome</keyword>
<evidence type="ECO:0000313" key="3">
    <source>
        <dbReference type="Proteomes" id="UP000038830"/>
    </source>
</evidence>
<dbReference type="GeneID" id="30991695"/>
<reference evidence="3" key="2">
    <citation type="journal article" date="2015" name="J. Biotechnol.">
        <title>The structure of the Cyberlindnera jadinii genome and its relation to Candida utilis analyzed by the occurrence of single nucleotide polymorphisms.</title>
        <authorList>
            <person name="Rupp O."/>
            <person name="Brinkrolf K."/>
            <person name="Buerth C."/>
            <person name="Kunigo M."/>
            <person name="Schneider J."/>
            <person name="Jaenicke S."/>
            <person name="Goesmann A."/>
            <person name="Puehler A."/>
            <person name="Jaeger K.-E."/>
            <person name="Ernst J.F."/>
        </authorList>
    </citation>
    <scope>NUCLEOTIDE SEQUENCE [LARGE SCALE GENOMIC DNA]</scope>
    <source>
        <strain evidence="3">ATCC 18201 / CBS 1600 / BCRC 20928 / JCM 3617 / NBRC 0987 / NRRL Y-1542</strain>
    </source>
</reference>
<reference evidence="2 4" key="3">
    <citation type="journal article" date="2016" name="Proc. Natl. Acad. Sci. U.S.A.">
        <title>Comparative genomics of biotechnologically important yeasts.</title>
        <authorList>
            <person name="Riley R."/>
            <person name="Haridas S."/>
            <person name="Wolfe K.H."/>
            <person name="Lopes M.R."/>
            <person name="Hittinger C.T."/>
            <person name="Goeker M."/>
            <person name="Salamov A.A."/>
            <person name="Wisecaver J.H."/>
            <person name="Long T.M."/>
            <person name="Calvey C.H."/>
            <person name="Aerts A.L."/>
            <person name="Barry K.W."/>
            <person name="Choi C."/>
            <person name="Clum A."/>
            <person name="Coughlan A.Y."/>
            <person name="Deshpande S."/>
            <person name="Douglass A.P."/>
            <person name="Hanson S.J."/>
            <person name="Klenk H.-P."/>
            <person name="LaButti K.M."/>
            <person name="Lapidus A."/>
            <person name="Lindquist E.A."/>
            <person name="Lipzen A.M."/>
            <person name="Meier-Kolthoff J.P."/>
            <person name="Ohm R.A."/>
            <person name="Otillar R.P."/>
            <person name="Pangilinan J.L."/>
            <person name="Peng Y."/>
            <person name="Rokas A."/>
            <person name="Rosa C.A."/>
            <person name="Scheuner C."/>
            <person name="Sibirny A.A."/>
            <person name="Slot J.C."/>
            <person name="Stielow J.B."/>
            <person name="Sun H."/>
            <person name="Kurtzman C.P."/>
            <person name="Blackwell M."/>
            <person name="Grigoriev I.V."/>
            <person name="Jeffries T.W."/>
        </authorList>
    </citation>
    <scope>NUCLEOTIDE SEQUENCE [LARGE SCALE GENOMIC DNA]</scope>
    <source>
        <strain evidence="4">ATCC 18201 / CBS 1600 / BCRC 20928 / JCM 3617 / NBRC 0987 / NRRL Y-1542</strain>
        <strain evidence="2">NRRL Y-1542</strain>
    </source>
</reference>
<dbReference type="EMBL" id="CDQK01000003">
    <property type="protein sequence ID" value="CEP22300.1"/>
    <property type="molecule type" value="Genomic_DNA"/>
</dbReference>
<accession>A0A0H5C2V7</accession>
<gene>
    <name evidence="1" type="ORF">BN1211_2617</name>
    <name evidence="2" type="ORF">CYBJADRAFT_188277</name>
</gene>
<organism evidence="1 3">
    <name type="scientific">Cyberlindnera jadinii (strain ATCC 18201 / CBS 1600 / BCRC 20928 / JCM 3617 / NBRC 0987 / NRRL Y-1542)</name>
    <name type="common">Torula yeast</name>
    <name type="synonym">Candida utilis</name>
    <dbReference type="NCBI Taxonomy" id="983966"/>
    <lineage>
        <taxon>Eukaryota</taxon>
        <taxon>Fungi</taxon>
        <taxon>Dikarya</taxon>
        <taxon>Ascomycota</taxon>
        <taxon>Saccharomycotina</taxon>
        <taxon>Saccharomycetes</taxon>
        <taxon>Phaffomycetales</taxon>
        <taxon>Phaffomycetaceae</taxon>
        <taxon>Cyberlindnera</taxon>
    </lineage>
</organism>
<protein>
    <submittedName>
        <fullName evidence="1">Uncharacterized protein</fullName>
    </submittedName>
</protein>
<proteinExistence type="predicted"/>
<accession>A0A1E4S6H1</accession>
<reference evidence="1" key="1">
    <citation type="submission" date="2014-12" db="EMBL/GenBank/DDBJ databases">
        <authorList>
            <person name="Jaenicke S."/>
        </authorList>
    </citation>
    <scope>NUCLEOTIDE SEQUENCE [LARGE SCALE GENOMIC DNA]</scope>
    <source>
        <strain evidence="1">CBS1600</strain>
    </source>
</reference>
<dbReference type="Proteomes" id="UP000038830">
    <property type="component" value="Unassembled WGS sequence"/>
</dbReference>
<name>A0A0H5C2V7_CYBJN</name>
<dbReference type="EMBL" id="KV453926">
    <property type="protein sequence ID" value="ODV75114.1"/>
    <property type="molecule type" value="Genomic_DNA"/>
</dbReference>
<dbReference type="Proteomes" id="UP000094389">
    <property type="component" value="Unassembled WGS sequence"/>
</dbReference>